<keyword evidence="2" id="KW-0812">Transmembrane</keyword>
<name>M2N301_BAUPA</name>
<protein>
    <submittedName>
        <fullName evidence="3">Uncharacterized protein</fullName>
    </submittedName>
</protein>
<organism evidence="3 4">
    <name type="scientific">Baudoinia panamericana (strain UAMH 10762)</name>
    <name type="common">Angels' share fungus</name>
    <name type="synonym">Baudoinia compniacensis (strain UAMH 10762)</name>
    <dbReference type="NCBI Taxonomy" id="717646"/>
    <lineage>
        <taxon>Eukaryota</taxon>
        <taxon>Fungi</taxon>
        <taxon>Dikarya</taxon>
        <taxon>Ascomycota</taxon>
        <taxon>Pezizomycotina</taxon>
        <taxon>Dothideomycetes</taxon>
        <taxon>Dothideomycetidae</taxon>
        <taxon>Mycosphaerellales</taxon>
        <taxon>Teratosphaeriaceae</taxon>
        <taxon>Baudoinia</taxon>
    </lineage>
</organism>
<feature type="region of interest" description="Disordered" evidence="1">
    <location>
        <begin position="257"/>
        <end position="285"/>
    </location>
</feature>
<dbReference type="Pfam" id="PF11696">
    <property type="entry name" value="DUF3292"/>
    <property type="match status" value="1"/>
</dbReference>
<dbReference type="Proteomes" id="UP000011761">
    <property type="component" value="Unassembled WGS sequence"/>
</dbReference>
<dbReference type="InterPro" id="IPR021709">
    <property type="entry name" value="DUF3292"/>
</dbReference>
<dbReference type="InterPro" id="IPR036140">
    <property type="entry name" value="PFN_sf"/>
</dbReference>
<evidence type="ECO:0000313" key="3">
    <source>
        <dbReference type="EMBL" id="EMC93045.1"/>
    </source>
</evidence>
<dbReference type="Gene3D" id="3.30.450.30">
    <property type="entry name" value="Dynein light chain 2a, cytoplasmic"/>
    <property type="match status" value="1"/>
</dbReference>
<feature type="region of interest" description="Disordered" evidence="1">
    <location>
        <begin position="490"/>
        <end position="509"/>
    </location>
</feature>
<dbReference type="PANTHER" id="PTHR38694">
    <property type="entry name" value="CONSERVED EXPRESSED PROTEIN"/>
    <property type="match status" value="1"/>
</dbReference>
<dbReference type="InterPro" id="IPR005455">
    <property type="entry name" value="PFN_euk"/>
</dbReference>
<keyword evidence="2" id="KW-0472">Membrane</keyword>
<evidence type="ECO:0000313" key="4">
    <source>
        <dbReference type="Proteomes" id="UP000011761"/>
    </source>
</evidence>
<dbReference type="STRING" id="717646.M2N301"/>
<dbReference type="OMA" id="LGWNEPK"/>
<feature type="transmembrane region" description="Helical" evidence="2">
    <location>
        <begin position="161"/>
        <end position="190"/>
    </location>
</feature>
<sequence>MASAANPGTSIKDILPLPEITDPNKHEIADTLHDEPSASHALAVADHDEKGAAQQDHNAEVVDLGWNEPDDKIENPLIGGMSNADLWILIRRFNKQIYHVTEYPYPVPGGLDLNYAEQEEFSPDKLRANVERLYMTVGVGMMGFGKHIARLRSWREWERTAAFCAAYTVAWLLDMLTPLFVSTLIVLIMYPPSRDILFPPAPLALVSGKTGGVQKPKAGVLGSADSITGAPEKHKGEAVESEASNFVNSLATISIAGASGKHPEHDASTIEGMKDSDTPNDRVPDPTAMAFSASEARVRASGGKVAPHHDKTKVPMETTMWNKMRPIMHGLAATADVWERFGNALSPTPPFPQDVYRLRLTALLVPVLAGSLFTTNYMVMKGISFGVGFGFFGDPVIQPAASWLNRTFPDWQKLLELRNTILKGVPTNAQLTLTLLRIGEANKAPLPPPPHSHEPPAEQPMHVTDEHLRAAGSDYPMNATREELNEAIKHDPSVPGKTNTGEVDINKDKTHGKKGAKLMALFKSAAKGTITTALGADHLKAKIGDEGAKQRLGVIPDQRENHLTGPIDFKGRFHGKRGHVYISTKATIPCVSFSLDKTIGPQGSNERTAEELHPVWSIPVADIKELKKVGGLGWKAKLVVGWALDREVADGLQITDRQGNSWVITAMVLRDELFNRLIAMGGQKWEACLVGTGSVDRAAIFSADGTSAWATSPKFNIQPKEMQEIVAAYRDPGKDGVKQVQSTGLHVAGERFVVLKADERSIYGKKGREGIVIVKTKQALLVAHYPESVQPGTAANTVETLGDYLIKVGY</sequence>
<dbReference type="HOGENOM" id="CLU_025989_0_0_1"/>
<accession>M2N301</accession>
<dbReference type="GO" id="GO:0003779">
    <property type="term" value="F:actin binding"/>
    <property type="evidence" value="ECO:0007669"/>
    <property type="project" value="UniProtKB-KW"/>
</dbReference>
<evidence type="ECO:0000256" key="1">
    <source>
        <dbReference type="SAM" id="MobiDB-lite"/>
    </source>
</evidence>
<dbReference type="SMART" id="SM00392">
    <property type="entry name" value="PROF"/>
    <property type="match status" value="1"/>
</dbReference>
<proteinExistence type="predicted"/>
<dbReference type="EMBL" id="KB445561">
    <property type="protein sequence ID" value="EMC93045.1"/>
    <property type="molecule type" value="Genomic_DNA"/>
</dbReference>
<dbReference type="PRINTS" id="PR00392">
    <property type="entry name" value="PROFILIN"/>
</dbReference>
<dbReference type="AlphaFoldDB" id="M2N301"/>
<dbReference type="RefSeq" id="XP_007680260.1">
    <property type="nucleotide sequence ID" value="XM_007682070.1"/>
</dbReference>
<dbReference type="OrthoDB" id="1708389at2759"/>
<reference evidence="3 4" key="1">
    <citation type="journal article" date="2012" name="PLoS Pathog.">
        <title>Diverse lifestyles and strategies of plant pathogenesis encoded in the genomes of eighteen Dothideomycetes fungi.</title>
        <authorList>
            <person name="Ohm R.A."/>
            <person name="Feau N."/>
            <person name="Henrissat B."/>
            <person name="Schoch C.L."/>
            <person name="Horwitz B.A."/>
            <person name="Barry K.W."/>
            <person name="Condon B.J."/>
            <person name="Copeland A.C."/>
            <person name="Dhillon B."/>
            <person name="Glaser F."/>
            <person name="Hesse C.N."/>
            <person name="Kosti I."/>
            <person name="LaButti K."/>
            <person name="Lindquist E.A."/>
            <person name="Lucas S."/>
            <person name="Salamov A.A."/>
            <person name="Bradshaw R.E."/>
            <person name="Ciuffetti L."/>
            <person name="Hamelin R.C."/>
            <person name="Kema G.H.J."/>
            <person name="Lawrence C."/>
            <person name="Scott J.A."/>
            <person name="Spatafora J.W."/>
            <person name="Turgeon B.G."/>
            <person name="de Wit P.J.G.M."/>
            <person name="Zhong S."/>
            <person name="Goodwin S.B."/>
            <person name="Grigoriev I.V."/>
        </authorList>
    </citation>
    <scope>NUCLEOTIDE SEQUENCE [LARGE SCALE GENOMIC DNA]</scope>
    <source>
        <strain evidence="3 4">UAMH 10762</strain>
    </source>
</reference>
<dbReference type="CDD" id="cd00148">
    <property type="entry name" value="PROF"/>
    <property type="match status" value="1"/>
</dbReference>
<feature type="compositionally biased region" description="Basic and acidic residues" evidence="1">
    <location>
        <begin position="261"/>
        <end position="284"/>
    </location>
</feature>
<evidence type="ECO:0000256" key="2">
    <source>
        <dbReference type="SAM" id="Phobius"/>
    </source>
</evidence>
<dbReference type="SUPFAM" id="SSF55770">
    <property type="entry name" value="Profilin (actin-binding protein)"/>
    <property type="match status" value="1"/>
</dbReference>
<keyword evidence="2" id="KW-1133">Transmembrane helix</keyword>
<gene>
    <name evidence="3" type="ORF">BAUCODRAFT_151416</name>
</gene>
<dbReference type="GeneID" id="19109134"/>
<dbReference type="PANTHER" id="PTHR38694:SF1">
    <property type="entry name" value="PEROXIN DOMAIN-CONTAINING PROTEIN"/>
    <property type="match status" value="1"/>
</dbReference>
<dbReference type="KEGG" id="bcom:BAUCODRAFT_151416"/>
<keyword evidence="4" id="KW-1185">Reference proteome</keyword>
<dbReference type="eggNOG" id="KOG1755">
    <property type="taxonomic scope" value="Eukaryota"/>
</dbReference>